<protein>
    <submittedName>
        <fullName evidence="2">Uncharacterized protein</fullName>
    </submittedName>
</protein>
<feature type="transmembrane region" description="Helical" evidence="1">
    <location>
        <begin position="20"/>
        <end position="38"/>
    </location>
</feature>
<gene>
    <name evidence="2" type="ORF">CMV_024534</name>
</gene>
<dbReference type="AlphaFoldDB" id="A0A8J4VHV2"/>
<dbReference type="Proteomes" id="UP000737018">
    <property type="component" value="Unassembled WGS sequence"/>
</dbReference>
<sequence length="68" mass="8001">MTKLPSSYNFPWLSNFNYNSVSLQLLSLYFFFSLKLSAHKVFSTTKSFKPTRILKFNTCCQHISNVFH</sequence>
<keyword evidence="1" id="KW-0472">Membrane</keyword>
<reference evidence="2" key="1">
    <citation type="submission" date="2020-03" db="EMBL/GenBank/DDBJ databases">
        <title>Castanea mollissima Vanexum genome sequencing.</title>
        <authorList>
            <person name="Staton M."/>
        </authorList>
    </citation>
    <scope>NUCLEOTIDE SEQUENCE</scope>
    <source>
        <tissue evidence="2">Leaf</tissue>
    </source>
</reference>
<evidence type="ECO:0000256" key="1">
    <source>
        <dbReference type="SAM" id="Phobius"/>
    </source>
</evidence>
<comment type="caution">
    <text evidence="2">The sequence shown here is derived from an EMBL/GenBank/DDBJ whole genome shotgun (WGS) entry which is preliminary data.</text>
</comment>
<organism evidence="2 3">
    <name type="scientific">Castanea mollissima</name>
    <name type="common">Chinese chestnut</name>
    <dbReference type="NCBI Taxonomy" id="60419"/>
    <lineage>
        <taxon>Eukaryota</taxon>
        <taxon>Viridiplantae</taxon>
        <taxon>Streptophyta</taxon>
        <taxon>Embryophyta</taxon>
        <taxon>Tracheophyta</taxon>
        <taxon>Spermatophyta</taxon>
        <taxon>Magnoliopsida</taxon>
        <taxon>eudicotyledons</taxon>
        <taxon>Gunneridae</taxon>
        <taxon>Pentapetalae</taxon>
        <taxon>rosids</taxon>
        <taxon>fabids</taxon>
        <taxon>Fagales</taxon>
        <taxon>Fagaceae</taxon>
        <taxon>Castanea</taxon>
    </lineage>
</organism>
<keyword evidence="1" id="KW-1133">Transmembrane helix</keyword>
<dbReference type="EMBL" id="JRKL02005971">
    <property type="protein sequence ID" value="KAF3949619.1"/>
    <property type="molecule type" value="Genomic_DNA"/>
</dbReference>
<proteinExistence type="predicted"/>
<keyword evidence="1" id="KW-0812">Transmembrane</keyword>
<keyword evidence="3" id="KW-1185">Reference proteome</keyword>
<name>A0A8J4VHV2_9ROSI</name>
<evidence type="ECO:0000313" key="3">
    <source>
        <dbReference type="Proteomes" id="UP000737018"/>
    </source>
</evidence>
<accession>A0A8J4VHV2</accession>
<evidence type="ECO:0000313" key="2">
    <source>
        <dbReference type="EMBL" id="KAF3949619.1"/>
    </source>
</evidence>